<sequence length="217" mass="24245">MPTVLKDEKAFEAATQQENLSVVHFEADWAEQCAQVNEVLEALSSQKDYSNVKFYSLPAEDIPEVSLRFNIEAVPTIILFRSGKTVDIINGVDASKITEKVQKHNVHSDGESKVKDVPLEERLKSLINKSNVMLFMKGDRNAPRCGFSKQTIEILNNTGVQYETFDILSDEDVRQGLKTYSDWPTYPQLYVNGDLIGGLDIIKEMLASGELASTLNA</sequence>
<dbReference type="InterPro" id="IPR002109">
    <property type="entry name" value="Glutaredoxin"/>
</dbReference>
<dbReference type="PROSITE" id="PS51352">
    <property type="entry name" value="THIOREDOXIN_2"/>
    <property type="match status" value="1"/>
</dbReference>
<dbReference type="PANTHER" id="PTHR10293">
    <property type="entry name" value="GLUTAREDOXIN FAMILY MEMBER"/>
    <property type="match status" value="1"/>
</dbReference>
<dbReference type="GO" id="GO:0005634">
    <property type="term" value="C:nucleus"/>
    <property type="evidence" value="ECO:0007669"/>
    <property type="project" value="TreeGrafter"/>
</dbReference>
<evidence type="ECO:0000256" key="1">
    <source>
        <dbReference type="ARBA" id="ARBA00022723"/>
    </source>
</evidence>
<evidence type="ECO:0000313" key="6">
    <source>
        <dbReference type="Proteomes" id="UP001162156"/>
    </source>
</evidence>
<dbReference type="InterPro" id="IPR033658">
    <property type="entry name" value="GRX_PICOT-like"/>
</dbReference>
<proteinExistence type="predicted"/>
<dbReference type="CDD" id="cd03028">
    <property type="entry name" value="GRX_PICOT_like"/>
    <property type="match status" value="1"/>
</dbReference>
<dbReference type="FunFam" id="3.40.30.10:FF:000012">
    <property type="entry name" value="Monothiol glutaredoxin"/>
    <property type="match status" value="1"/>
</dbReference>
<dbReference type="GO" id="GO:0005829">
    <property type="term" value="C:cytosol"/>
    <property type="evidence" value="ECO:0007669"/>
    <property type="project" value="TreeGrafter"/>
</dbReference>
<feature type="domain" description="Thioredoxin" evidence="4">
    <location>
        <begin position="1"/>
        <end position="128"/>
    </location>
</feature>
<comment type="caution">
    <text evidence="5">The sequence shown here is derived from an EMBL/GenBank/DDBJ whole genome shotgun (WGS) entry which is preliminary data.</text>
</comment>
<keyword evidence="6" id="KW-1185">Reference proteome</keyword>
<keyword evidence="3" id="KW-0411">Iron-sulfur</keyword>
<dbReference type="GO" id="GO:0051536">
    <property type="term" value="F:iron-sulfur cluster binding"/>
    <property type="evidence" value="ECO:0007669"/>
    <property type="project" value="UniProtKB-KW"/>
</dbReference>
<dbReference type="PANTHER" id="PTHR10293:SF73">
    <property type="entry name" value="GLUTAREDOXIN-3"/>
    <property type="match status" value="1"/>
</dbReference>
<reference evidence="5" key="1">
    <citation type="journal article" date="2023" name="Insect Mol. Biol.">
        <title>Genome sequencing provides insights into the evolution of gene families encoding plant cell wall-degrading enzymes in longhorned beetles.</title>
        <authorList>
            <person name="Shin N.R."/>
            <person name="Okamura Y."/>
            <person name="Kirsch R."/>
            <person name="Pauchet Y."/>
        </authorList>
    </citation>
    <scope>NUCLEOTIDE SEQUENCE</scope>
    <source>
        <strain evidence="5">RBIC_L_NR</strain>
    </source>
</reference>
<dbReference type="NCBIfam" id="TIGR00365">
    <property type="entry name" value="Grx4 family monothiol glutaredoxin"/>
    <property type="match status" value="1"/>
</dbReference>
<dbReference type="Pfam" id="PF00462">
    <property type="entry name" value="Glutaredoxin"/>
    <property type="match status" value="1"/>
</dbReference>
<evidence type="ECO:0000259" key="4">
    <source>
        <dbReference type="PROSITE" id="PS51352"/>
    </source>
</evidence>
<dbReference type="InterPro" id="IPR036249">
    <property type="entry name" value="Thioredoxin-like_sf"/>
</dbReference>
<dbReference type="InterPro" id="IPR013766">
    <property type="entry name" value="Thioredoxin_domain"/>
</dbReference>
<dbReference type="Gene3D" id="3.40.30.10">
    <property type="entry name" value="Glutaredoxin"/>
    <property type="match status" value="2"/>
</dbReference>
<keyword evidence="2" id="KW-0408">Iron</keyword>
<dbReference type="Proteomes" id="UP001162156">
    <property type="component" value="Unassembled WGS sequence"/>
</dbReference>
<name>A0AAV8YYC7_9CUCU</name>
<dbReference type="PROSITE" id="PS51354">
    <property type="entry name" value="GLUTAREDOXIN_2"/>
    <property type="match status" value="1"/>
</dbReference>
<organism evidence="5 6">
    <name type="scientific">Rhamnusium bicolor</name>
    <dbReference type="NCBI Taxonomy" id="1586634"/>
    <lineage>
        <taxon>Eukaryota</taxon>
        <taxon>Metazoa</taxon>
        <taxon>Ecdysozoa</taxon>
        <taxon>Arthropoda</taxon>
        <taxon>Hexapoda</taxon>
        <taxon>Insecta</taxon>
        <taxon>Pterygota</taxon>
        <taxon>Neoptera</taxon>
        <taxon>Endopterygota</taxon>
        <taxon>Coleoptera</taxon>
        <taxon>Polyphaga</taxon>
        <taxon>Cucujiformia</taxon>
        <taxon>Chrysomeloidea</taxon>
        <taxon>Cerambycidae</taxon>
        <taxon>Lepturinae</taxon>
        <taxon>Rhagiini</taxon>
        <taxon>Rhamnusium</taxon>
    </lineage>
</organism>
<evidence type="ECO:0000256" key="3">
    <source>
        <dbReference type="ARBA" id="ARBA00023014"/>
    </source>
</evidence>
<accession>A0AAV8YYC7</accession>
<dbReference type="EMBL" id="JANEYF010001823">
    <property type="protein sequence ID" value="KAJ8956222.1"/>
    <property type="molecule type" value="Genomic_DNA"/>
</dbReference>
<dbReference type="GO" id="GO:0046872">
    <property type="term" value="F:metal ion binding"/>
    <property type="evidence" value="ECO:0007669"/>
    <property type="project" value="UniProtKB-KW"/>
</dbReference>
<dbReference type="AlphaFoldDB" id="A0AAV8YYC7"/>
<gene>
    <name evidence="5" type="ORF">NQ314_006755</name>
</gene>
<evidence type="ECO:0000256" key="2">
    <source>
        <dbReference type="ARBA" id="ARBA00023004"/>
    </source>
</evidence>
<keyword evidence="1" id="KW-0479">Metal-binding</keyword>
<evidence type="ECO:0000313" key="5">
    <source>
        <dbReference type="EMBL" id="KAJ8956222.1"/>
    </source>
</evidence>
<dbReference type="Pfam" id="PF00085">
    <property type="entry name" value="Thioredoxin"/>
    <property type="match status" value="1"/>
</dbReference>
<dbReference type="InterPro" id="IPR004480">
    <property type="entry name" value="Monothiol_GRX-rel"/>
</dbReference>
<dbReference type="SUPFAM" id="SSF52833">
    <property type="entry name" value="Thioredoxin-like"/>
    <property type="match status" value="2"/>
</dbReference>
<protein>
    <recommendedName>
        <fullName evidence="4">Thioredoxin domain-containing protein</fullName>
    </recommendedName>
</protein>
<dbReference type="CDD" id="cd02984">
    <property type="entry name" value="TRX_PICOT"/>
    <property type="match status" value="1"/>
</dbReference>
<dbReference type="GO" id="GO:0006879">
    <property type="term" value="P:intracellular iron ion homeostasis"/>
    <property type="evidence" value="ECO:0007669"/>
    <property type="project" value="TreeGrafter"/>
</dbReference>